<dbReference type="InterPro" id="IPR044066">
    <property type="entry name" value="TRIAD_supradom"/>
</dbReference>
<evidence type="ECO:0000256" key="8">
    <source>
        <dbReference type="SAM" id="MobiDB-lite"/>
    </source>
</evidence>
<dbReference type="PROSITE" id="PS00518">
    <property type="entry name" value="ZF_RING_1"/>
    <property type="match status" value="1"/>
</dbReference>
<dbReference type="Pfam" id="PF22191">
    <property type="entry name" value="IBR_1"/>
    <property type="match status" value="1"/>
</dbReference>
<feature type="region of interest" description="Disordered" evidence="8">
    <location>
        <begin position="208"/>
        <end position="228"/>
    </location>
</feature>
<feature type="transmembrane region" description="Helical" evidence="9">
    <location>
        <begin position="253"/>
        <end position="275"/>
    </location>
</feature>
<gene>
    <name evidence="12" type="ORF">ACHAXA_006760</name>
</gene>
<evidence type="ECO:0000256" key="9">
    <source>
        <dbReference type="SAM" id="Phobius"/>
    </source>
</evidence>
<dbReference type="Proteomes" id="UP001530377">
    <property type="component" value="Unassembled WGS sequence"/>
</dbReference>
<evidence type="ECO:0000313" key="13">
    <source>
        <dbReference type="Proteomes" id="UP001530377"/>
    </source>
</evidence>
<dbReference type="PANTHER" id="PTHR11685">
    <property type="entry name" value="RBR FAMILY RING FINGER AND IBR DOMAIN-CONTAINING"/>
    <property type="match status" value="1"/>
</dbReference>
<accession>A0ABD3SS00</accession>
<dbReference type="SMART" id="SM00184">
    <property type="entry name" value="RING"/>
    <property type="match status" value="1"/>
</dbReference>
<evidence type="ECO:0000256" key="7">
    <source>
        <dbReference type="PROSITE-ProRule" id="PRU00175"/>
    </source>
</evidence>
<keyword evidence="13" id="KW-1185">Reference proteome</keyword>
<dbReference type="Gene3D" id="3.30.40.10">
    <property type="entry name" value="Zinc/RING finger domain, C3HC4 (zinc finger)"/>
    <property type="match status" value="1"/>
</dbReference>
<reference evidence="12 13" key="1">
    <citation type="submission" date="2024-10" db="EMBL/GenBank/DDBJ databases">
        <title>Updated reference genomes for cyclostephanoid diatoms.</title>
        <authorList>
            <person name="Roberts W.R."/>
            <person name="Alverson A.J."/>
        </authorList>
    </citation>
    <scope>NUCLEOTIDE SEQUENCE [LARGE SCALE GENOMIC DNA]</scope>
    <source>
        <strain evidence="12 13">AJA228-03</strain>
    </source>
</reference>
<evidence type="ECO:0000259" key="10">
    <source>
        <dbReference type="PROSITE" id="PS50089"/>
    </source>
</evidence>
<dbReference type="GO" id="GO:0016740">
    <property type="term" value="F:transferase activity"/>
    <property type="evidence" value="ECO:0007669"/>
    <property type="project" value="UniProtKB-KW"/>
</dbReference>
<feature type="transmembrane region" description="Helical" evidence="9">
    <location>
        <begin position="462"/>
        <end position="482"/>
    </location>
</feature>
<feature type="region of interest" description="Disordered" evidence="8">
    <location>
        <begin position="134"/>
        <end position="166"/>
    </location>
</feature>
<name>A0ABD3SS00_9STRA</name>
<keyword evidence="2" id="KW-0479">Metal-binding</keyword>
<sequence>MAFAEKYVALLSSACKTAGDNSWKTTVGRIDGPDSFVLGDAWRLLKVQFHRASELPAICPVCLDSPKIGEWYVTKSCKHAVCRGCLRDYAASLISDPGHSGPLKCPCCPRLLRVDDARVALDRRVVVGESRKSPLTGARVGTPGAATLLASPTSNKRNGEGSSLFLEPDNDDVDLISDSALELLERWDAKSRDELLRSMEDFRPCPHCSRGGNSGSDADFAGNARPSNQGGGYVTPDCLAPINEERERCAERLLIVAGNPSSTGIVLSYFVYYLYCTGRSAESDRCGAALQVLSAVLPSILIPILPHALRLLLATAARREILRPICVTCPCCLADFNLEASAELRPLNEDAPDAVAESASRRWKASNTRPCPRCASPILKEGGCNHMRCGRCRVEFCWACMRSRTRCRAYECTNGAPFGNAFGDGAMFAVRAGHDALDRERRAEQTLIERIDRVEALALRNLNYLPFRYTSMVGIIFATIGFNSSSDFFLDCARRVMSFANGFFFCGLKFLALILFWIIIRVRVRVHYASVSSNNAHRQRINIARPSSNEMIHNPIDTGRWRNNDESLEFIRPSRRPEFMSEEEQIAEAIARSFGER</sequence>
<evidence type="ECO:0000256" key="2">
    <source>
        <dbReference type="ARBA" id="ARBA00022723"/>
    </source>
</evidence>
<feature type="transmembrane region" description="Helical" evidence="9">
    <location>
        <begin position="502"/>
        <end position="520"/>
    </location>
</feature>
<evidence type="ECO:0008006" key="14">
    <source>
        <dbReference type="Google" id="ProtNLM"/>
    </source>
</evidence>
<feature type="domain" description="RING-type" evidence="11">
    <location>
        <begin position="55"/>
        <end position="416"/>
    </location>
</feature>
<dbReference type="InterPro" id="IPR031127">
    <property type="entry name" value="E3_UB_ligase_RBR"/>
</dbReference>
<evidence type="ECO:0000256" key="4">
    <source>
        <dbReference type="ARBA" id="ARBA00022771"/>
    </source>
</evidence>
<dbReference type="PROSITE" id="PS50089">
    <property type="entry name" value="ZF_RING_2"/>
    <property type="match status" value="1"/>
</dbReference>
<keyword evidence="3" id="KW-0677">Repeat</keyword>
<evidence type="ECO:0000256" key="6">
    <source>
        <dbReference type="ARBA" id="ARBA00022833"/>
    </source>
</evidence>
<evidence type="ECO:0000256" key="5">
    <source>
        <dbReference type="ARBA" id="ARBA00022786"/>
    </source>
</evidence>
<feature type="transmembrane region" description="Helical" evidence="9">
    <location>
        <begin position="295"/>
        <end position="313"/>
    </location>
</feature>
<keyword evidence="6" id="KW-0862">Zinc</keyword>
<dbReference type="InterPro" id="IPR017907">
    <property type="entry name" value="Znf_RING_CS"/>
</dbReference>
<proteinExistence type="predicted"/>
<organism evidence="12 13">
    <name type="scientific">Cyclostephanos tholiformis</name>
    <dbReference type="NCBI Taxonomy" id="382380"/>
    <lineage>
        <taxon>Eukaryota</taxon>
        <taxon>Sar</taxon>
        <taxon>Stramenopiles</taxon>
        <taxon>Ochrophyta</taxon>
        <taxon>Bacillariophyta</taxon>
        <taxon>Coscinodiscophyceae</taxon>
        <taxon>Thalassiosirophycidae</taxon>
        <taxon>Stephanodiscales</taxon>
        <taxon>Stephanodiscaceae</taxon>
        <taxon>Cyclostephanos</taxon>
    </lineage>
</organism>
<dbReference type="EMBL" id="JALLPB020000007">
    <property type="protein sequence ID" value="KAL3827205.1"/>
    <property type="molecule type" value="Genomic_DNA"/>
</dbReference>
<protein>
    <recommendedName>
        <fullName evidence="14">RING-type domain-containing protein</fullName>
    </recommendedName>
</protein>
<dbReference type="GO" id="GO:0008270">
    <property type="term" value="F:zinc ion binding"/>
    <property type="evidence" value="ECO:0007669"/>
    <property type="project" value="UniProtKB-KW"/>
</dbReference>
<feature type="domain" description="RING-type" evidence="10">
    <location>
        <begin position="59"/>
        <end position="108"/>
    </location>
</feature>
<keyword evidence="9" id="KW-1133">Transmembrane helix</keyword>
<keyword evidence="9" id="KW-0812">Transmembrane</keyword>
<evidence type="ECO:0000259" key="11">
    <source>
        <dbReference type="PROSITE" id="PS51873"/>
    </source>
</evidence>
<dbReference type="Gene3D" id="1.20.120.1750">
    <property type="match status" value="1"/>
</dbReference>
<evidence type="ECO:0000256" key="3">
    <source>
        <dbReference type="ARBA" id="ARBA00022737"/>
    </source>
</evidence>
<evidence type="ECO:0000256" key="1">
    <source>
        <dbReference type="ARBA" id="ARBA00022679"/>
    </source>
</evidence>
<evidence type="ECO:0000313" key="12">
    <source>
        <dbReference type="EMBL" id="KAL3827205.1"/>
    </source>
</evidence>
<comment type="caution">
    <text evidence="12">The sequence shown here is derived from an EMBL/GenBank/DDBJ whole genome shotgun (WGS) entry which is preliminary data.</text>
</comment>
<dbReference type="SUPFAM" id="SSF57850">
    <property type="entry name" value="RING/U-box"/>
    <property type="match status" value="2"/>
</dbReference>
<keyword evidence="5" id="KW-0833">Ubl conjugation pathway</keyword>
<keyword evidence="4 7" id="KW-0863">Zinc-finger</keyword>
<keyword evidence="1" id="KW-0808">Transferase</keyword>
<dbReference type="InterPro" id="IPR013083">
    <property type="entry name" value="Znf_RING/FYVE/PHD"/>
</dbReference>
<dbReference type="InterPro" id="IPR001841">
    <property type="entry name" value="Znf_RING"/>
</dbReference>
<dbReference type="PROSITE" id="PS51873">
    <property type="entry name" value="TRIAD"/>
    <property type="match status" value="1"/>
</dbReference>
<keyword evidence="9" id="KW-0472">Membrane</keyword>
<dbReference type="AlphaFoldDB" id="A0ABD3SS00"/>